<dbReference type="Proteomes" id="UP000076066">
    <property type="component" value="Chromosome"/>
</dbReference>
<gene>
    <name evidence="7" type="ORF">AY555_06335</name>
</gene>
<dbReference type="Gene3D" id="1.10.760.10">
    <property type="entry name" value="Cytochrome c-like domain"/>
    <property type="match status" value="1"/>
</dbReference>
<evidence type="ECO:0000256" key="3">
    <source>
        <dbReference type="ARBA" id="ARBA00023004"/>
    </source>
</evidence>
<evidence type="ECO:0000313" key="8">
    <source>
        <dbReference type="Proteomes" id="UP000076066"/>
    </source>
</evidence>
<keyword evidence="3 4" id="KW-0408">Iron</keyword>
<feature type="signal peptide" evidence="5">
    <location>
        <begin position="1"/>
        <end position="24"/>
    </location>
</feature>
<keyword evidence="8" id="KW-1185">Reference proteome</keyword>
<dbReference type="GO" id="GO:0046872">
    <property type="term" value="F:metal ion binding"/>
    <property type="evidence" value="ECO:0007669"/>
    <property type="project" value="UniProtKB-KW"/>
</dbReference>
<evidence type="ECO:0000313" key="7">
    <source>
        <dbReference type="EMBL" id="AMW35598.1"/>
    </source>
</evidence>
<dbReference type="GO" id="GO:0009055">
    <property type="term" value="F:electron transfer activity"/>
    <property type="evidence" value="ECO:0007669"/>
    <property type="project" value="InterPro"/>
</dbReference>
<dbReference type="KEGG" id="hjo:AY555_06335"/>
<reference evidence="7 8" key="1">
    <citation type="submission" date="2016-02" db="EMBL/GenBank/DDBJ databases">
        <title>Complete Genome of H5569, the type strain of the newly described species Haematospirillium jordaniae.</title>
        <authorList>
            <person name="Nicholson A.C."/>
            <person name="Humrighouse B.W."/>
            <person name="Loparov V."/>
            <person name="McQuiston J.R."/>
        </authorList>
    </citation>
    <scope>NUCLEOTIDE SEQUENCE [LARGE SCALE GENOMIC DNA]</scope>
    <source>
        <strain evidence="7 8">H5569</strain>
    </source>
</reference>
<dbReference type="RefSeq" id="WP_066136710.1">
    <property type="nucleotide sequence ID" value="NZ_CP014525.1"/>
</dbReference>
<feature type="chain" id="PRO_5044368629" evidence="5">
    <location>
        <begin position="25"/>
        <end position="474"/>
    </location>
</feature>
<dbReference type="PIRSF" id="PIRSF028099">
    <property type="entry name" value="DUF1111"/>
    <property type="match status" value="1"/>
</dbReference>
<dbReference type="GO" id="GO:0020037">
    <property type="term" value="F:heme binding"/>
    <property type="evidence" value="ECO:0007669"/>
    <property type="project" value="InterPro"/>
</dbReference>
<dbReference type="InterPro" id="IPR009056">
    <property type="entry name" value="Cyt_c-like_dom"/>
</dbReference>
<dbReference type="EMBL" id="CP014525">
    <property type="protein sequence ID" value="AMW35598.1"/>
    <property type="molecule type" value="Genomic_DNA"/>
</dbReference>
<proteinExistence type="predicted"/>
<dbReference type="OrthoDB" id="9805202at2"/>
<dbReference type="SUPFAM" id="SSF46626">
    <property type="entry name" value="Cytochrome c"/>
    <property type="match status" value="1"/>
</dbReference>
<organism evidence="7 8">
    <name type="scientific">Haematospirillum jordaniae</name>
    <dbReference type="NCBI Taxonomy" id="1549855"/>
    <lineage>
        <taxon>Bacteria</taxon>
        <taxon>Pseudomonadati</taxon>
        <taxon>Pseudomonadota</taxon>
        <taxon>Alphaproteobacteria</taxon>
        <taxon>Rhodospirillales</taxon>
        <taxon>Novispirillaceae</taxon>
        <taxon>Haematospirillum</taxon>
    </lineage>
</organism>
<evidence type="ECO:0000256" key="5">
    <source>
        <dbReference type="SAM" id="SignalP"/>
    </source>
</evidence>
<name>A0A143DHC3_9PROT</name>
<dbReference type="PROSITE" id="PS51007">
    <property type="entry name" value="CYTC"/>
    <property type="match status" value="1"/>
</dbReference>
<evidence type="ECO:0000256" key="1">
    <source>
        <dbReference type="ARBA" id="ARBA00022617"/>
    </source>
</evidence>
<dbReference type="InterPro" id="IPR051395">
    <property type="entry name" value="Cytochrome_c_Peroxidase/MauG"/>
</dbReference>
<dbReference type="InterPro" id="IPR010538">
    <property type="entry name" value="DHOR"/>
</dbReference>
<dbReference type="PANTHER" id="PTHR30600:SF4">
    <property type="entry name" value="CYTOCHROME C DOMAIN-CONTAINING PROTEIN"/>
    <property type="match status" value="1"/>
</dbReference>
<feature type="domain" description="Cytochrome c" evidence="6">
    <location>
        <begin position="343"/>
        <end position="474"/>
    </location>
</feature>
<dbReference type="PANTHER" id="PTHR30600">
    <property type="entry name" value="CYTOCHROME C PEROXIDASE-RELATED"/>
    <property type="match status" value="1"/>
</dbReference>
<evidence type="ECO:0000256" key="2">
    <source>
        <dbReference type="ARBA" id="ARBA00022723"/>
    </source>
</evidence>
<sequence length="474" mass="51428">MLRRLYSLFTALALPFLCTGSALAAEPRPDQGEQRSLDRRAFSRFLPGLSADEKMGAAVGNGFFKRLWVSSPSSTQASDGLGPLFNARACSGCHARNGRGRPPDPDNGYEHSPSFFLRLSIPPQTAQDEHDRQSGRLSVIGDPTYGTQLQSAAVPGLKAEGRVGVTWTEETVTLAGGERVSLRHPTWSARDLAYGPLSPQIMISPRMTPQLPGLGLLEAVPDTTLLNLADPDDRDNDGISGRTNRVWSAREHAMRIGRFGWKAGQPTLDDQNQSAFNGDIGLSTPLFPQAHGDCTAAQPSCLAAPHGNSVQFDSLEAPKAVTDSVLLFVRALAPPSRRNRTDPAVMAGEQLFSQIGCSGCHRPHLRTGSSPYPWLAHQDIAPFTDLLLHDMGDDLADLRPEALASGHEWRTPPLWGLGMTKAVSGTESYLHDGRARTLTEAVLWHGGEARRAREAFRELPAKDRAALLDFLRSL</sequence>
<dbReference type="Pfam" id="PF06537">
    <property type="entry name" value="DHOR"/>
    <property type="match status" value="1"/>
</dbReference>
<dbReference type="GO" id="GO:0004130">
    <property type="term" value="F:cytochrome-c peroxidase activity"/>
    <property type="evidence" value="ECO:0007669"/>
    <property type="project" value="TreeGrafter"/>
</dbReference>
<keyword evidence="1 4" id="KW-0349">Heme</keyword>
<dbReference type="STRING" id="1549855.AY555_06335"/>
<accession>A0A143DHC3</accession>
<protein>
    <submittedName>
        <fullName evidence="7">Thiol oxidoreductase</fullName>
    </submittedName>
</protein>
<keyword evidence="5" id="KW-0732">Signal</keyword>
<dbReference type="AlphaFoldDB" id="A0A143DHC3"/>
<dbReference type="GeneID" id="53316773"/>
<evidence type="ECO:0000259" key="6">
    <source>
        <dbReference type="PROSITE" id="PS51007"/>
    </source>
</evidence>
<keyword evidence="2 4" id="KW-0479">Metal-binding</keyword>
<dbReference type="InterPro" id="IPR036909">
    <property type="entry name" value="Cyt_c-like_dom_sf"/>
</dbReference>
<evidence type="ECO:0000256" key="4">
    <source>
        <dbReference type="PROSITE-ProRule" id="PRU00433"/>
    </source>
</evidence>